<comment type="similarity">
    <text evidence="10">Belongs to the peroxiredoxin family. BCP/PrxQ subfamily.</text>
</comment>
<evidence type="ECO:0000256" key="10">
    <source>
        <dbReference type="ARBA" id="ARBA00038489"/>
    </source>
</evidence>
<dbReference type="Pfam" id="PF00578">
    <property type="entry name" value="AhpC-TSA"/>
    <property type="match status" value="1"/>
</dbReference>
<keyword evidence="8" id="KW-0676">Redox-active center</keyword>
<evidence type="ECO:0000256" key="5">
    <source>
        <dbReference type="ARBA" id="ARBA00022862"/>
    </source>
</evidence>
<dbReference type="STRING" id="1797593.A3A65_01210"/>
<evidence type="ECO:0000256" key="8">
    <source>
        <dbReference type="ARBA" id="ARBA00023284"/>
    </source>
</evidence>
<dbReference type="PANTHER" id="PTHR42801:SF4">
    <property type="entry name" value="AHPC_TSA FAMILY PROTEIN"/>
    <property type="match status" value="1"/>
</dbReference>
<dbReference type="AlphaFoldDB" id="A0A1G1VZD5"/>
<keyword evidence="4" id="KW-0575">Peroxidase</keyword>
<dbReference type="PROSITE" id="PS51352">
    <property type="entry name" value="THIOREDOXIN_2"/>
    <property type="match status" value="1"/>
</dbReference>
<dbReference type="InterPro" id="IPR013766">
    <property type="entry name" value="Thioredoxin_domain"/>
</dbReference>
<evidence type="ECO:0000256" key="12">
    <source>
        <dbReference type="PIRSR" id="PIRSR000239-1"/>
    </source>
</evidence>
<gene>
    <name evidence="14" type="ORF">A3A65_01210</name>
</gene>
<comment type="subunit">
    <text evidence="2">Monomer.</text>
</comment>
<dbReference type="CDD" id="cd03017">
    <property type="entry name" value="PRX_BCP"/>
    <property type="match status" value="1"/>
</dbReference>
<evidence type="ECO:0000256" key="2">
    <source>
        <dbReference type="ARBA" id="ARBA00011245"/>
    </source>
</evidence>
<evidence type="ECO:0000256" key="11">
    <source>
        <dbReference type="ARBA" id="ARBA00049091"/>
    </source>
</evidence>
<evidence type="ECO:0000256" key="6">
    <source>
        <dbReference type="ARBA" id="ARBA00023002"/>
    </source>
</evidence>
<comment type="caution">
    <text evidence="14">The sequence shown here is derived from an EMBL/GenBank/DDBJ whole genome shotgun (WGS) entry which is preliminary data.</text>
</comment>
<reference evidence="14 15" key="1">
    <citation type="journal article" date="2016" name="Nat. Commun.">
        <title>Thousands of microbial genomes shed light on interconnected biogeochemical processes in an aquifer system.</title>
        <authorList>
            <person name="Anantharaman K."/>
            <person name="Brown C.T."/>
            <person name="Hug L.A."/>
            <person name="Sharon I."/>
            <person name="Castelle C.J."/>
            <person name="Probst A.J."/>
            <person name="Thomas B.C."/>
            <person name="Singh A."/>
            <person name="Wilkins M.J."/>
            <person name="Karaoz U."/>
            <person name="Brodie E.L."/>
            <person name="Williams K.H."/>
            <person name="Hubbard S.S."/>
            <person name="Banfield J.F."/>
        </authorList>
    </citation>
    <scope>NUCLEOTIDE SEQUENCE [LARGE SCALE GENOMIC DNA]</scope>
</reference>
<evidence type="ECO:0000313" key="15">
    <source>
        <dbReference type="Proteomes" id="UP000176723"/>
    </source>
</evidence>
<dbReference type="GO" id="GO:0005737">
    <property type="term" value="C:cytoplasm"/>
    <property type="evidence" value="ECO:0007669"/>
    <property type="project" value="TreeGrafter"/>
</dbReference>
<dbReference type="InterPro" id="IPR000866">
    <property type="entry name" value="AhpC/TSA"/>
</dbReference>
<comment type="catalytic activity">
    <reaction evidence="11">
        <text>a hydroperoxide + [thioredoxin]-dithiol = an alcohol + [thioredoxin]-disulfide + H2O</text>
        <dbReference type="Rhea" id="RHEA:62620"/>
        <dbReference type="Rhea" id="RHEA-COMP:10698"/>
        <dbReference type="Rhea" id="RHEA-COMP:10700"/>
        <dbReference type="ChEBI" id="CHEBI:15377"/>
        <dbReference type="ChEBI" id="CHEBI:29950"/>
        <dbReference type="ChEBI" id="CHEBI:30879"/>
        <dbReference type="ChEBI" id="CHEBI:35924"/>
        <dbReference type="ChEBI" id="CHEBI:50058"/>
        <dbReference type="EC" id="1.11.1.24"/>
    </reaction>
</comment>
<evidence type="ECO:0000256" key="7">
    <source>
        <dbReference type="ARBA" id="ARBA00023157"/>
    </source>
</evidence>
<keyword evidence="5" id="KW-0049">Antioxidant</keyword>
<evidence type="ECO:0000256" key="4">
    <source>
        <dbReference type="ARBA" id="ARBA00022559"/>
    </source>
</evidence>
<dbReference type="GO" id="GO:0034599">
    <property type="term" value="P:cellular response to oxidative stress"/>
    <property type="evidence" value="ECO:0007669"/>
    <property type="project" value="TreeGrafter"/>
</dbReference>
<dbReference type="InterPro" id="IPR036249">
    <property type="entry name" value="Thioredoxin-like_sf"/>
</dbReference>
<evidence type="ECO:0000256" key="1">
    <source>
        <dbReference type="ARBA" id="ARBA00003330"/>
    </source>
</evidence>
<dbReference type="EC" id="1.11.1.24" evidence="3"/>
<sequence>MTLGEGDAAPPFSAADQNGTITSLSQFKGKWLVLYFYPKDFTSGCTKEACGFRDKYEVLKRLAAVVGVSADSQESHAKFAAKLILPFTLLADEEKIISRSYGAQAIILTRRFTFLIDPHGKIAKIYRSVDPVSHARIILKDLKKLQE</sequence>
<dbReference type="Proteomes" id="UP000176723">
    <property type="component" value="Unassembled WGS sequence"/>
</dbReference>
<keyword evidence="6" id="KW-0560">Oxidoreductase</keyword>
<feature type="domain" description="Thioredoxin" evidence="13">
    <location>
        <begin position="3"/>
        <end position="147"/>
    </location>
</feature>
<proteinExistence type="inferred from homology"/>
<dbReference type="Gene3D" id="3.40.30.10">
    <property type="entry name" value="Glutaredoxin"/>
    <property type="match status" value="1"/>
</dbReference>
<organism evidence="14 15">
    <name type="scientific">Candidatus Chisholmbacteria bacterium RIFCSPLOWO2_01_FULL_49_14</name>
    <dbReference type="NCBI Taxonomy" id="1797593"/>
    <lineage>
        <taxon>Bacteria</taxon>
        <taxon>Candidatus Chisholmiibacteriota</taxon>
    </lineage>
</organism>
<dbReference type="GO" id="GO:0045454">
    <property type="term" value="P:cell redox homeostasis"/>
    <property type="evidence" value="ECO:0007669"/>
    <property type="project" value="TreeGrafter"/>
</dbReference>
<dbReference type="PIRSF" id="PIRSF000239">
    <property type="entry name" value="AHPC"/>
    <property type="match status" value="1"/>
</dbReference>
<dbReference type="SUPFAM" id="SSF52833">
    <property type="entry name" value="Thioredoxin-like"/>
    <property type="match status" value="1"/>
</dbReference>
<evidence type="ECO:0000256" key="9">
    <source>
        <dbReference type="ARBA" id="ARBA00032824"/>
    </source>
</evidence>
<dbReference type="GO" id="GO:0008379">
    <property type="term" value="F:thioredoxin peroxidase activity"/>
    <property type="evidence" value="ECO:0007669"/>
    <property type="project" value="TreeGrafter"/>
</dbReference>
<protein>
    <recommendedName>
        <fullName evidence="3">thioredoxin-dependent peroxiredoxin</fullName>
        <ecNumber evidence="3">1.11.1.24</ecNumber>
    </recommendedName>
    <alternativeName>
        <fullName evidence="9">Thioredoxin peroxidase</fullName>
    </alternativeName>
</protein>
<comment type="function">
    <text evidence="1">Thiol-specific peroxidase that catalyzes the reduction of hydrogen peroxide and organic hydroperoxides to water and alcohols, respectively. Plays a role in cell protection against oxidative stress by detoxifying peroxides and as sensor of hydrogen peroxide-mediated signaling events.</text>
</comment>
<accession>A0A1G1VZD5</accession>
<dbReference type="InterPro" id="IPR024706">
    <property type="entry name" value="Peroxiredoxin_AhpC-typ"/>
</dbReference>
<dbReference type="EMBL" id="MHCL01000023">
    <property type="protein sequence ID" value="OGY20775.1"/>
    <property type="molecule type" value="Genomic_DNA"/>
</dbReference>
<feature type="active site" description="Cysteine sulfenic acid (-SOH) intermediate; for peroxidase activity" evidence="12">
    <location>
        <position position="45"/>
    </location>
</feature>
<dbReference type="InterPro" id="IPR050924">
    <property type="entry name" value="Peroxiredoxin_BCP/PrxQ"/>
</dbReference>
<dbReference type="PANTHER" id="PTHR42801">
    <property type="entry name" value="THIOREDOXIN-DEPENDENT PEROXIDE REDUCTASE"/>
    <property type="match status" value="1"/>
</dbReference>
<evidence type="ECO:0000313" key="14">
    <source>
        <dbReference type="EMBL" id="OGY20775.1"/>
    </source>
</evidence>
<name>A0A1G1VZD5_9BACT</name>
<evidence type="ECO:0000256" key="3">
    <source>
        <dbReference type="ARBA" id="ARBA00013017"/>
    </source>
</evidence>
<dbReference type="FunFam" id="3.40.30.10:FF:000007">
    <property type="entry name" value="Thioredoxin-dependent thiol peroxidase"/>
    <property type="match status" value="1"/>
</dbReference>
<keyword evidence="7" id="KW-1015">Disulfide bond</keyword>
<evidence type="ECO:0000259" key="13">
    <source>
        <dbReference type="PROSITE" id="PS51352"/>
    </source>
</evidence>